<reference evidence="2" key="1">
    <citation type="submission" date="2023-03" db="EMBL/GenBank/DDBJ databases">
        <title>Lomoglobus Profundus gen. nov., sp. nov., a novel member of the phylum Verrucomicrobia, isolated from deep-marine sediment of South China Sea.</title>
        <authorList>
            <person name="Ahmad T."/>
            <person name="Ishaq S.E."/>
            <person name="Wang F."/>
        </authorList>
    </citation>
    <scope>NUCLEOTIDE SEQUENCE</scope>
    <source>
        <strain evidence="2">LMO-M01</strain>
    </source>
</reference>
<dbReference type="KEGG" id="slom:PXH66_03900"/>
<keyword evidence="3" id="KW-1185">Reference proteome</keyword>
<keyword evidence="1" id="KW-0472">Membrane</keyword>
<name>A0AAF0CQ55_9BACT</name>
<evidence type="ECO:0000256" key="1">
    <source>
        <dbReference type="SAM" id="Phobius"/>
    </source>
</evidence>
<dbReference type="AlphaFoldDB" id="A0AAF0CQ55"/>
<sequence>MDNRPLHADEAVQAWQTWRLLDGAGYRYDPLDRHGPWLYFGSAALHRFTGGEAADYDDHAARIFVLLAGVATLALSAWGPRWAAGTTPWVGAFAVALLALETLSSLYHTYFVQEAWLALWVWAFFWVGLRLAGQTEVRARDVFGLGLLAGLAQTNKEITPLYLGLAALAGWAAHGGRWFVPRWSTVGWGVAGFLLPVGLFYSSFGSHPAGVLDAFRTYGLQAARLSESPHTYPWWHYLRTLGVLPTGGPRWGQYLLLALALAGVVESLRPQANRAHRAVAYFTVSLLVVHSVISYKTPWLMLTPVIGIGLLAAQALAWLAARGRWAAVAAVVVAGATVAQCWQVGRLALDRYPGDARNPYFYEQTPRAFMRLPDRIAQLEENLGRPLRIAVFSPEDAWPLPWYLREHATVGYMDDVPVNLGDWDMVVWDTQWGEGPWTGFDDRVVEYVGLRPNGLLEISIASPVWEATFSPLP</sequence>
<feature type="transmembrane region" description="Helical" evidence="1">
    <location>
        <begin position="116"/>
        <end position="133"/>
    </location>
</feature>
<feature type="transmembrane region" description="Helical" evidence="1">
    <location>
        <begin position="299"/>
        <end position="319"/>
    </location>
</feature>
<feature type="transmembrane region" description="Helical" evidence="1">
    <location>
        <begin position="275"/>
        <end position="293"/>
    </location>
</feature>
<dbReference type="PANTHER" id="PTHR41710">
    <property type="entry name" value="GLYCOSYL TRANSFERASE, FAMILY 39"/>
    <property type="match status" value="1"/>
</dbReference>
<organism evidence="2 3">
    <name type="scientific">Synoicihabitans lomoniglobus</name>
    <dbReference type="NCBI Taxonomy" id="2909285"/>
    <lineage>
        <taxon>Bacteria</taxon>
        <taxon>Pseudomonadati</taxon>
        <taxon>Verrucomicrobiota</taxon>
        <taxon>Opitutia</taxon>
        <taxon>Opitutales</taxon>
        <taxon>Opitutaceae</taxon>
        <taxon>Synoicihabitans</taxon>
    </lineage>
</organism>
<feature type="transmembrane region" description="Helical" evidence="1">
    <location>
        <begin position="251"/>
        <end position="268"/>
    </location>
</feature>
<proteinExistence type="predicted"/>
<evidence type="ECO:0008006" key="4">
    <source>
        <dbReference type="Google" id="ProtNLM"/>
    </source>
</evidence>
<dbReference type="PANTHER" id="PTHR41710:SF2">
    <property type="entry name" value="GLYCOSYL TRANSFERASE FAMILY 39_83 DOMAIN-CONTAINING PROTEIN"/>
    <property type="match status" value="1"/>
</dbReference>
<evidence type="ECO:0000313" key="2">
    <source>
        <dbReference type="EMBL" id="WED65992.1"/>
    </source>
</evidence>
<feature type="transmembrane region" description="Helical" evidence="1">
    <location>
        <begin position="60"/>
        <end position="78"/>
    </location>
</feature>
<feature type="transmembrane region" description="Helical" evidence="1">
    <location>
        <begin position="90"/>
        <end position="110"/>
    </location>
</feature>
<dbReference type="InterPro" id="IPR019962">
    <property type="entry name" value="CHP03663"/>
</dbReference>
<keyword evidence="1" id="KW-1133">Transmembrane helix</keyword>
<accession>A0AAF0CQ55</accession>
<protein>
    <recommendedName>
        <fullName evidence="4">Glycosyltransferase RgtA/B/C/D-like domain-containing protein</fullName>
    </recommendedName>
</protein>
<gene>
    <name evidence="2" type="ORF">PXH66_03900</name>
</gene>
<dbReference type="RefSeq" id="WP_330932230.1">
    <property type="nucleotide sequence ID" value="NZ_CP119075.1"/>
</dbReference>
<dbReference type="EMBL" id="CP119075">
    <property type="protein sequence ID" value="WED65992.1"/>
    <property type="molecule type" value="Genomic_DNA"/>
</dbReference>
<keyword evidence="1" id="KW-0812">Transmembrane</keyword>
<dbReference type="Proteomes" id="UP001218638">
    <property type="component" value="Chromosome"/>
</dbReference>
<feature type="transmembrane region" description="Helical" evidence="1">
    <location>
        <begin position="186"/>
        <end position="204"/>
    </location>
</feature>
<evidence type="ECO:0000313" key="3">
    <source>
        <dbReference type="Proteomes" id="UP001218638"/>
    </source>
</evidence>